<dbReference type="HOGENOM" id="CLU_121875_0_0_9"/>
<dbReference type="eggNOG" id="ENOG5030ACU">
    <property type="taxonomic scope" value="Bacteria"/>
</dbReference>
<evidence type="ECO:0000313" key="2">
    <source>
        <dbReference type="Proteomes" id="UP000000581"/>
    </source>
</evidence>
<dbReference type="EMBL" id="AE017198">
    <property type="protein sequence ID" value="AAS08289.1"/>
    <property type="molecule type" value="Genomic_DNA"/>
</dbReference>
<protein>
    <submittedName>
        <fullName evidence="1">Lj965 prophage protein</fullName>
    </submittedName>
</protein>
<name>Q65PV0_LACJO</name>
<reference evidence="1 2" key="1">
    <citation type="journal article" date="2004" name="Proc. Natl. Acad. Sci. U.S.A.">
        <title>The genome sequence of the probiotic intestinal bacterium Lactobacillus johnsonii NCC 533.</title>
        <authorList>
            <person name="Pridmore R.D."/>
            <person name="Berger B."/>
            <person name="Desiere F."/>
            <person name="Vilanova D."/>
            <person name="Barretto C."/>
            <person name="Pittet A.-C."/>
            <person name="Zwahlen M.-C."/>
            <person name="Rouvet M."/>
            <person name="Altermann E."/>
            <person name="Barrangou R."/>
            <person name="Mollet B."/>
            <person name="Mercenier A."/>
            <person name="Klaenhammer T."/>
            <person name="Arigoni F."/>
            <person name="Schell M.A."/>
        </authorList>
    </citation>
    <scope>NUCLEOTIDE SEQUENCE [LARGE SCALE GENOMIC DNA]</scope>
    <source>
        <strain evidence="2">CNCM I-1225 / La1 / NCC 533</strain>
    </source>
</reference>
<dbReference type="Proteomes" id="UP000000581">
    <property type="component" value="Chromosome"/>
</dbReference>
<evidence type="ECO:0000313" key="1">
    <source>
        <dbReference type="EMBL" id="AAS08289.1"/>
    </source>
</evidence>
<gene>
    <name evidence="1" type="ordered locus">LJ_0303</name>
</gene>
<dbReference type="KEGG" id="ljo:LJ_0303"/>
<accession>Q65PV0</accession>
<dbReference type="AlphaFoldDB" id="Q65PV0"/>
<proteinExistence type="predicted"/>
<sequence length="160" mass="18466">MNLGLMPDKKLTAKNVKRFLVVDFQQYLDLAGMHRNQLTSPHLSLAPGSTNKNNIENNFIEDTQRDMDIADPARIVCAAVYRTMEDCTDTEDKPYKRILIDTYIKKLRIFEVAANTSLSTSSVDKKKIDAQVQFANRWLHWADFYGLEDYPDFRVMKKVG</sequence>
<organism evidence="1 2">
    <name type="scientific">Lactobacillus johnsonii (strain CNCM I-12250 / La1 / NCC 533)</name>
    <dbReference type="NCBI Taxonomy" id="257314"/>
    <lineage>
        <taxon>Bacteria</taxon>
        <taxon>Bacillati</taxon>
        <taxon>Bacillota</taxon>
        <taxon>Bacilli</taxon>
        <taxon>Lactobacillales</taxon>
        <taxon>Lactobacillaceae</taxon>
        <taxon>Lactobacillus</taxon>
    </lineage>
</organism>